<reference evidence="2 3" key="1">
    <citation type="submission" date="2020-02" db="EMBL/GenBank/DDBJ databases">
        <title>Rhodobacter translucens sp. nov., a novel bacterium isolated from activated sludge.</title>
        <authorList>
            <person name="Liu J."/>
        </authorList>
    </citation>
    <scope>NUCLEOTIDE SEQUENCE [LARGE SCALE GENOMIC DNA]</scope>
    <source>
        <strain evidence="2 3">HX-7-19</strain>
    </source>
</reference>
<dbReference type="PROSITE" id="PS51257">
    <property type="entry name" value="PROKAR_LIPOPROTEIN"/>
    <property type="match status" value="1"/>
</dbReference>
<protein>
    <submittedName>
        <fullName evidence="2">DUF2927 domain-containing protein</fullName>
    </submittedName>
</protein>
<comment type="caution">
    <text evidence="2">The sequence shown here is derived from an EMBL/GenBank/DDBJ whole genome shotgun (WGS) entry which is preliminary data.</text>
</comment>
<evidence type="ECO:0000313" key="2">
    <source>
        <dbReference type="EMBL" id="NGQ91993.1"/>
    </source>
</evidence>
<evidence type="ECO:0000313" key="3">
    <source>
        <dbReference type="Proteomes" id="UP000474758"/>
    </source>
</evidence>
<dbReference type="InterPro" id="IPR011990">
    <property type="entry name" value="TPR-like_helical_dom_sf"/>
</dbReference>
<proteinExistence type="predicted"/>
<evidence type="ECO:0000256" key="1">
    <source>
        <dbReference type="SAM" id="SignalP"/>
    </source>
</evidence>
<dbReference type="Pfam" id="PF11150">
    <property type="entry name" value="DUF2927"/>
    <property type="match status" value="1"/>
</dbReference>
<accession>A0A6M1U9E6</accession>
<feature type="signal peptide" evidence="1">
    <location>
        <begin position="1"/>
        <end position="20"/>
    </location>
</feature>
<dbReference type="Proteomes" id="UP000474758">
    <property type="component" value="Unassembled WGS sequence"/>
</dbReference>
<organism evidence="2 3">
    <name type="scientific">Paragemmobacter kunshanensis</name>
    <dbReference type="NCBI Taxonomy" id="2583234"/>
    <lineage>
        <taxon>Bacteria</taxon>
        <taxon>Pseudomonadati</taxon>
        <taxon>Pseudomonadota</taxon>
        <taxon>Alphaproteobacteria</taxon>
        <taxon>Rhodobacterales</taxon>
        <taxon>Paracoccaceae</taxon>
        <taxon>Paragemmobacter</taxon>
    </lineage>
</organism>
<dbReference type="SUPFAM" id="SSF48452">
    <property type="entry name" value="TPR-like"/>
    <property type="match status" value="1"/>
</dbReference>
<feature type="chain" id="PRO_5026733329" evidence="1">
    <location>
        <begin position="21"/>
        <end position="460"/>
    </location>
</feature>
<keyword evidence="3" id="KW-1185">Reference proteome</keyword>
<dbReference type="InterPro" id="IPR021323">
    <property type="entry name" value="DUF2927"/>
</dbReference>
<dbReference type="RefSeq" id="WP_165051156.1">
    <property type="nucleotide sequence ID" value="NZ_JAALFE010000013.1"/>
</dbReference>
<dbReference type="EMBL" id="JAALFE010000013">
    <property type="protein sequence ID" value="NGQ91993.1"/>
    <property type="molecule type" value="Genomic_DNA"/>
</dbReference>
<name>A0A6M1U9E6_9RHOB</name>
<keyword evidence="1" id="KW-0732">Signal</keyword>
<sequence length="460" mass="48637">MRVSLVVSALSLILSACAPAPVAQVAMNRPSPAIAGAALAPLQGFAAQPAPQAARGNADIARDFLDLAFQMESGRALPVLTRFDGPITVALTGDVPATAHPDLARVMARLRAEAGIDIRPALPGGNAAITIDFQPQATMRRLVPSAACFVVPRVSSFAEYRAGRATGATDWSTLTRRERVGIIAPSDTSPQEVRDCLHEELAQAIGPLNDLYRLPDSVFNDDNFHTVLTGFDMLVLRVYNDPALANGMTRAEVAARLPAILARLNPAGEGRGAGGNAAIAPRPWIEAVEKALGARGSDAARRSAADRMLSIARAQGWNDNRLAFSWFAVGRANVGHDRDTAARAFREARRIWQGQPGGEVRTAHVDMQLAAFALAGGDFAEALALTDRAIPVVRRAENAALLATLLMIRSEANVALGRDDAAEAARLDSLGWARYGFGTDAQVRARLSDIAGLAASGRRG</sequence>
<gene>
    <name evidence="2" type="ORF">G5V65_13905</name>
</gene>
<dbReference type="AlphaFoldDB" id="A0A6M1U9E6"/>